<gene>
    <name evidence="1" type="ORF">PTSG_06527</name>
</gene>
<dbReference type="KEGG" id="sre:PTSG_06527"/>
<sequence>MSEVVDMVRRLKEPSTVDKFVNAYTLKVQNVAESKNKLFAAISQAFCDPAWYTDTGTFSWRGKAILKLLECSAKDNDSIPIPSPLSWLPKSDKLNLALLPLHAYGSKLLGPVEDAWVRDIIKHLSSQPHASVLLWPSMLGALARLLAANGCKVIKDAKDATAQSTAVHVAHLLTRAQLPQHGDPTHDDAVAMEDLGAVFAVLWLKPHSDAMRVFLLHMCNTLVEKRAQTDLRGSPVILKQATRAQVKPFVLQMLAQFPKNTDRLHIVQGMLPWLQWPAVVETSIKPPQQQQTKGVGVPLWISEILAQLGKLKTTSPTDMQWLARTYGQRILDSCSHADRAAANFNVFRVLFLGVDGIDNEVEDVIPSLKSIVETNENSSAFTSPARLQPTQRMHKLITHM</sequence>
<reference evidence="1" key="1">
    <citation type="submission" date="2009-08" db="EMBL/GenBank/DDBJ databases">
        <title>Annotation of Salpingoeca rosetta.</title>
        <authorList>
            <consortium name="The Broad Institute Genome Sequencing Platform"/>
            <person name="Russ C."/>
            <person name="Cuomo C."/>
            <person name="Burger G."/>
            <person name="Gray M.W."/>
            <person name="Holland P.W.H."/>
            <person name="King N."/>
            <person name="Lang F.B.F."/>
            <person name="Roger A.J."/>
            <person name="Ruiz-Trillo I."/>
            <person name="Young S.K."/>
            <person name="Zeng Q."/>
            <person name="Gargeya S."/>
            <person name="Alvarado L."/>
            <person name="Berlin A."/>
            <person name="Chapman S.B."/>
            <person name="Chen Z."/>
            <person name="Freedman E."/>
            <person name="Gellesch M."/>
            <person name="Goldberg J."/>
            <person name="Griggs A."/>
            <person name="Gujja S."/>
            <person name="Heilman E."/>
            <person name="Heiman D."/>
            <person name="Howarth C."/>
            <person name="Mehta T."/>
            <person name="Neiman D."/>
            <person name="Pearson M."/>
            <person name="Roberts A."/>
            <person name="Saif S."/>
            <person name="Shea T."/>
            <person name="Shenoy N."/>
            <person name="Sisk P."/>
            <person name="Stolte C."/>
            <person name="Sykes S."/>
            <person name="White J."/>
            <person name="Yandava C."/>
            <person name="Haas B."/>
            <person name="Nusbaum C."/>
            <person name="Birren B."/>
        </authorList>
    </citation>
    <scope>NUCLEOTIDE SEQUENCE [LARGE SCALE GENOMIC DNA]</scope>
    <source>
        <strain evidence="1">ATCC 50818</strain>
    </source>
</reference>
<dbReference type="EMBL" id="GL832972">
    <property type="protein sequence ID" value="EGD75454.1"/>
    <property type="molecule type" value="Genomic_DNA"/>
</dbReference>
<dbReference type="Proteomes" id="UP000007799">
    <property type="component" value="Unassembled WGS sequence"/>
</dbReference>
<proteinExistence type="predicted"/>
<dbReference type="RefSeq" id="XP_004991911.1">
    <property type="nucleotide sequence ID" value="XM_004991854.1"/>
</dbReference>
<keyword evidence="2" id="KW-1185">Reference proteome</keyword>
<evidence type="ECO:0000313" key="2">
    <source>
        <dbReference type="Proteomes" id="UP000007799"/>
    </source>
</evidence>
<dbReference type="GeneID" id="16072471"/>
<dbReference type="AlphaFoldDB" id="F2UG26"/>
<dbReference type="InParanoid" id="F2UG26"/>
<name>F2UG26_SALR5</name>
<accession>F2UG26</accession>
<protein>
    <submittedName>
        <fullName evidence="1">Uncharacterized protein</fullName>
    </submittedName>
</protein>
<organism evidence="2">
    <name type="scientific">Salpingoeca rosetta (strain ATCC 50818 / BSB-021)</name>
    <dbReference type="NCBI Taxonomy" id="946362"/>
    <lineage>
        <taxon>Eukaryota</taxon>
        <taxon>Choanoflagellata</taxon>
        <taxon>Craspedida</taxon>
        <taxon>Salpingoecidae</taxon>
        <taxon>Salpingoeca</taxon>
    </lineage>
</organism>
<evidence type="ECO:0000313" key="1">
    <source>
        <dbReference type="EMBL" id="EGD75454.1"/>
    </source>
</evidence>